<evidence type="ECO:0000313" key="1">
    <source>
        <dbReference type="EMBL" id="JAP20153.1"/>
    </source>
</evidence>
<sequence>MLRKLVRGVYRWIRPVKQNWPHLVEKLQNYKPKMYHHSVVWQRPRRDRVKCNTDGASKGNLGDSSFGFCIRNLIMQRQNELEW</sequence>
<dbReference type="AlphaFoldDB" id="A0A0V0HK02"/>
<reference evidence="1" key="1">
    <citation type="submission" date="2015-12" db="EMBL/GenBank/DDBJ databases">
        <title>Gene expression during late stages of embryo sac development: a critical building block for successful pollen-pistil interactions.</title>
        <authorList>
            <person name="Liu Y."/>
            <person name="Joly V."/>
            <person name="Sabar M."/>
            <person name="Matton D.P."/>
        </authorList>
    </citation>
    <scope>NUCLEOTIDE SEQUENCE</scope>
</reference>
<accession>A0A0V0HK02</accession>
<proteinExistence type="predicted"/>
<name>A0A0V0HK02_SOLCH</name>
<protein>
    <submittedName>
        <fullName evidence="1">Putative ovule protein</fullName>
    </submittedName>
</protein>
<dbReference type="EMBL" id="GEDG01019185">
    <property type="protein sequence ID" value="JAP20153.1"/>
    <property type="molecule type" value="Transcribed_RNA"/>
</dbReference>
<organism evidence="1">
    <name type="scientific">Solanum chacoense</name>
    <name type="common">Chaco potato</name>
    <dbReference type="NCBI Taxonomy" id="4108"/>
    <lineage>
        <taxon>Eukaryota</taxon>
        <taxon>Viridiplantae</taxon>
        <taxon>Streptophyta</taxon>
        <taxon>Embryophyta</taxon>
        <taxon>Tracheophyta</taxon>
        <taxon>Spermatophyta</taxon>
        <taxon>Magnoliopsida</taxon>
        <taxon>eudicotyledons</taxon>
        <taxon>Gunneridae</taxon>
        <taxon>Pentapetalae</taxon>
        <taxon>asterids</taxon>
        <taxon>lamiids</taxon>
        <taxon>Solanales</taxon>
        <taxon>Solanaceae</taxon>
        <taxon>Solanoideae</taxon>
        <taxon>Solaneae</taxon>
        <taxon>Solanum</taxon>
    </lineage>
</organism>